<proteinExistence type="predicted"/>
<comment type="caution">
    <text evidence="1">The sequence shown here is derived from an EMBL/GenBank/DDBJ whole genome shotgun (WGS) entry which is preliminary data.</text>
</comment>
<organism evidence="1 2">
    <name type="scientific">Sulfuricurvum kujiense</name>
    <dbReference type="NCBI Taxonomy" id="148813"/>
    <lineage>
        <taxon>Bacteria</taxon>
        <taxon>Pseudomonadati</taxon>
        <taxon>Campylobacterota</taxon>
        <taxon>Epsilonproteobacteria</taxon>
        <taxon>Campylobacterales</taxon>
        <taxon>Sulfurimonadaceae</taxon>
        <taxon>Sulfuricurvum</taxon>
    </lineage>
</organism>
<dbReference type="RefSeq" id="WP_294893924.1">
    <property type="nucleotide sequence ID" value="NZ_DLUI01000140.1"/>
</dbReference>
<gene>
    <name evidence="1" type="ORF">CFH83_09685</name>
</gene>
<reference evidence="1 2" key="1">
    <citation type="journal article" date="2017" name="Front. Microbiol.">
        <title>Comparative Genomic Analysis of the Class Epsilonproteobacteria and Proposed Reclassification to Epsilonbacteraeota (phyl. nov.).</title>
        <authorList>
            <person name="Waite D.W."/>
            <person name="Vanwonterghem I."/>
            <person name="Rinke C."/>
            <person name="Parks D.H."/>
            <person name="Zhang Y."/>
            <person name="Takai K."/>
            <person name="Sievert S.M."/>
            <person name="Simon J."/>
            <person name="Campbell B.J."/>
            <person name="Hanson T.E."/>
            <person name="Woyke T."/>
            <person name="Klotz M.G."/>
            <person name="Hugenholtz P."/>
        </authorList>
    </citation>
    <scope>NUCLEOTIDE SEQUENCE [LARGE SCALE GENOMIC DNA]</scope>
    <source>
        <strain evidence="1">UBA12443</strain>
    </source>
</reference>
<evidence type="ECO:0000313" key="1">
    <source>
        <dbReference type="EMBL" id="DAB37724.1"/>
    </source>
</evidence>
<protein>
    <submittedName>
        <fullName evidence="1">Uncharacterized protein</fullName>
    </submittedName>
</protein>
<sequence>MDLQRVERELKKRLLYPYNWGRKQSDLWDFNTNFIYTTYSFESLLKQTAGFPQALRDYALNRWYNYWSAMAAEYIFASHENVEPNRNSFDKLVDFKINNIPFDHKTSVFPKGFNHPFSYSKEHTKELITWLYENQSQEGRKHLKNRLFIVMYDGSTLQHWKMKSEILQLKSAIDVYVDSFSAKNLCRLDFGSGEVLSDTIWITKGV</sequence>
<dbReference type="EMBL" id="DLUI01000140">
    <property type="protein sequence ID" value="DAB37724.1"/>
    <property type="molecule type" value="Genomic_DNA"/>
</dbReference>
<dbReference type="Proteomes" id="UP000228859">
    <property type="component" value="Unassembled WGS sequence"/>
</dbReference>
<accession>A0A2D3WJ35</accession>
<dbReference type="AlphaFoldDB" id="A0A2D3WJ35"/>
<evidence type="ECO:0000313" key="2">
    <source>
        <dbReference type="Proteomes" id="UP000228859"/>
    </source>
</evidence>
<name>A0A2D3WJ35_9BACT</name>